<dbReference type="AlphaFoldDB" id="B6HCN8"/>
<evidence type="ECO:0000313" key="3">
    <source>
        <dbReference type="Proteomes" id="UP000000724"/>
    </source>
</evidence>
<accession>B6HCN8</accession>
<name>B6HCN8_PENRW</name>
<proteinExistence type="predicted"/>
<keyword evidence="3" id="KW-1185">Reference proteome</keyword>
<reference evidence="2 3" key="1">
    <citation type="journal article" date="2008" name="Nat. Biotechnol.">
        <title>Genome sequencing and analysis of the filamentous fungus Penicillium chrysogenum.</title>
        <authorList>
            <person name="van den Berg M.A."/>
            <person name="Albang R."/>
            <person name="Albermann K."/>
            <person name="Badger J.H."/>
            <person name="Daran J.-M."/>
            <person name="Driessen A.J.M."/>
            <person name="Garcia-Estrada C."/>
            <person name="Fedorova N.D."/>
            <person name="Harris D.M."/>
            <person name="Heijne W.H.M."/>
            <person name="Joardar V.S."/>
            <person name="Kiel J.A.K.W."/>
            <person name="Kovalchuk A."/>
            <person name="Martin J.F."/>
            <person name="Nierman W.C."/>
            <person name="Nijland J.G."/>
            <person name="Pronk J.T."/>
            <person name="Roubos J.A."/>
            <person name="van der Klei I.J."/>
            <person name="van Peij N.N.M.E."/>
            <person name="Veenhuis M."/>
            <person name="von Doehren H."/>
            <person name="Wagner C."/>
            <person name="Wortman J.R."/>
            <person name="Bovenberg R.A.L."/>
        </authorList>
    </citation>
    <scope>NUCLEOTIDE SEQUENCE [LARGE SCALE GENOMIC DNA]</scope>
    <source>
        <strain evidence="3">ATCC 28089 / DSM 1075 / NRRL 1951 / Wisconsin 54-1255</strain>
    </source>
</reference>
<feature type="region of interest" description="Disordered" evidence="1">
    <location>
        <begin position="161"/>
        <end position="202"/>
    </location>
</feature>
<evidence type="ECO:0000313" key="2">
    <source>
        <dbReference type="EMBL" id="CAP94866.1"/>
    </source>
</evidence>
<organism evidence="2 3">
    <name type="scientific">Penicillium rubens (strain ATCC 28089 / DSM 1075 / NRRL 1951 / Wisconsin 54-1255)</name>
    <name type="common">Penicillium chrysogenum</name>
    <dbReference type="NCBI Taxonomy" id="500485"/>
    <lineage>
        <taxon>Eukaryota</taxon>
        <taxon>Fungi</taxon>
        <taxon>Dikarya</taxon>
        <taxon>Ascomycota</taxon>
        <taxon>Pezizomycotina</taxon>
        <taxon>Eurotiomycetes</taxon>
        <taxon>Eurotiomycetidae</taxon>
        <taxon>Eurotiales</taxon>
        <taxon>Aspergillaceae</taxon>
        <taxon>Penicillium</taxon>
        <taxon>Penicillium chrysogenum species complex</taxon>
    </lineage>
</organism>
<dbReference type="VEuPathDB" id="FungiDB:PCH_Pc18g06420"/>
<dbReference type="EMBL" id="AM920433">
    <property type="protein sequence ID" value="CAP94866.1"/>
    <property type="molecule type" value="Genomic_DNA"/>
</dbReference>
<sequence length="202" mass="22970">MEVPTVMPRNPCCVAGMSWPVLLQYYKELGRALQRMRNATHRQRGKCEGRQHSYEANGARWRDQGEELGSRLDVFVMDAGGGGSEWWEAKDKRREAPRADSAETQVACGGIDEKEKKEISKGAGVPHCRQTPRHEFTSVRIKGDVKQVKVRKVRCRQKYSATASTAKSRTISRTELYKEPRPTWQESLRQLPDLPGREESGL</sequence>
<feature type="compositionally biased region" description="Polar residues" evidence="1">
    <location>
        <begin position="161"/>
        <end position="173"/>
    </location>
</feature>
<dbReference type="Proteomes" id="UP000000724">
    <property type="component" value="Contig Pc00c18"/>
</dbReference>
<protein>
    <submittedName>
        <fullName evidence="2">Uncharacterized protein</fullName>
    </submittedName>
</protein>
<dbReference type="OMA" id="MRNATHR"/>
<dbReference type="HOGENOM" id="CLU_1355029_0_0_1"/>
<gene>
    <name evidence="2" type="ORF">Pc18g06420</name>
    <name evidence="2" type="ORF">PCH_Pc18g06420</name>
</gene>
<evidence type="ECO:0000256" key="1">
    <source>
        <dbReference type="SAM" id="MobiDB-lite"/>
    </source>
</evidence>